<dbReference type="EMBL" id="JADIMV010000008">
    <property type="protein sequence ID" value="MBO8439096.1"/>
    <property type="molecule type" value="Genomic_DNA"/>
</dbReference>
<sequence>MRKIVVSSQYKSDLKLARKRSLPEKELDTVIRMLAEDTPLPAKHKDHALVNNYSKCRECHIRPDWLLIYMKEDDEEVKILRLVRTGTHSDLF</sequence>
<comment type="caution">
    <text evidence="3">The sequence shown here is derived from an EMBL/GenBank/DDBJ whole genome shotgun (WGS) entry which is preliminary data.</text>
</comment>
<dbReference type="PIRSF" id="PIRSF006156">
    <property type="entry name" value="YafQ"/>
    <property type="match status" value="1"/>
</dbReference>
<dbReference type="InterPro" id="IPR035093">
    <property type="entry name" value="RelE/ParE_toxin_dom_sf"/>
</dbReference>
<dbReference type="InterPro" id="IPR004386">
    <property type="entry name" value="Toxin_YafQ-like"/>
</dbReference>
<dbReference type="GO" id="GO:0006415">
    <property type="term" value="P:translational termination"/>
    <property type="evidence" value="ECO:0007669"/>
    <property type="project" value="TreeGrafter"/>
</dbReference>
<dbReference type="PANTHER" id="PTHR40588:SF1">
    <property type="entry name" value="MRNA INTERFERASE TOXIN YAFQ"/>
    <property type="match status" value="1"/>
</dbReference>
<reference evidence="3" key="2">
    <citation type="journal article" date="2021" name="PeerJ">
        <title>Extensive microbial diversity within the chicken gut microbiome revealed by metagenomics and culture.</title>
        <authorList>
            <person name="Gilroy R."/>
            <person name="Ravi A."/>
            <person name="Getino M."/>
            <person name="Pursley I."/>
            <person name="Horton D.L."/>
            <person name="Alikhan N.F."/>
            <person name="Baker D."/>
            <person name="Gharbi K."/>
            <person name="Hall N."/>
            <person name="Watson M."/>
            <person name="Adriaenssens E.M."/>
            <person name="Foster-Nyarko E."/>
            <person name="Jarju S."/>
            <person name="Secka A."/>
            <person name="Antonio M."/>
            <person name="Oren A."/>
            <person name="Chaudhuri R.R."/>
            <person name="La Ragione R."/>
            <person name="Hildebrand F."/>
            <person name="Pallen M.J."/>
        </authorList>
    </citation>
    <scope>NUCLEOTIDE SEQUENCE</scope>
    <source>
        <strain evidence="3">3924</strain>
    </source>
</reference>
<keyword evidence="1" id="KW-1277">Toxin-antitoxin system</keyword>
<evidence type="ECO:0000313" key="4">
    <source>
        <dbReference type="Proteomes" id="UP000712007"/>
    </source>
</evidence>
<accession>A0A940IE85</accession>
<proteinExistence type="predicted"/>
<dbReference type="Gene3D" id="3.30.2310.20">
    <property type="entry name" value="RelE-like"/>
    <property type="match status" value="1"/>
</dbReference>
<evidence type="ECO:0000256" key="2">
    <source>
        <dbReference type="PIRSR" id="PIRSR006156-1"/>
    </source>
</evidence>
<dbReference type="AlphaFoldDB" id="A0A940IE85"/>
<dbReference type="Proteomes" id="UP000712007">
    <property type="component" value="Unassembled WGS sequence"/>
</dbReference>
<evidence type="ECO:0000256" key="1">
    <source>
        <dbReference type="ARBA" id="ARBA00022649"/>
    </source>
</evidence>
<organism evidence="3 4">
    <name type="scientific">Candidatus Aphodosoma intestinipullorum</name>
    <dbReference type="NCBI Taxonomy" id="2840674"/>
    <lineage>
        <taxon>Bacteria</taxon>
        <taxon>Pseudomonadati</taxon>
        <taxon>Bacteroidota</taxon>
        <taxon>Bacteroidia</taxon>
        <taxon>Bacteroidales</taxon>
        <taxon>Candidatus Aphodosoma</taxon>
    </lineage>
</organism>
<dbReference type="SUPFAM" id="SSF143011">
    <property type="entry name" value="RelE-like"/>
    <property type="match status" value="1"/>
</dbReference>
<dbReference type="PANTHER" id="PTHR40588">
    <property type="entry name" value="MRNA INTERFERASE TOXIN YAFQ"/>
    <property type="match status" value="1"/>
</dbReference>
<dbReference type="GO" id="GO:0004521">
    <property type="term" value="F:RNA endonuclease activity"/>
    <property type="evidence" value="ECO:0007669"/>
    <property type="project" value="TreeGrafter"/>
</dbReference>
<dbReference type="GO" id="GO:0006402">
    <property type="term" value="P:mRNA catabolic process"/>
    <property type="evidence" value="ECO:0007669"/>
    <property type="project" value="TreeGrafter"/>
</dbReference>
<gene>
    <name evidence="3" type="ORF">IAC51_00415</name>
</gene>
<protein>
    <submittedName>
        <fullName evidence="3">Type II toxin-antitoxin system YafQ family toxin</fullName>
    </submittedName>
</protein>
<dbReference type="Pfam" id="PF15738">
    <property type="entry name" value="YafQ_toxin"/>
    <property type="match status" value="1"/>
</dbReference>
<feature type="active site" description="Proton donor" evidence="2">
    <location>
        <position position="88"/>
    </location>
</feature>
<reference evidence="3" key="1">
    <citation type="submission" date="2020-10" db="EMBL/GenBank/DDBJ databases">
        <authorList>
            <person name="Gilroy R."/>
        </authorList>
    </citation>
    <scope>NUCLEOTIDE SEQUENCE</scope>
    <source>
        <strain evidence="3">3924</strain>
    </source>
</reference>
<dbReference type="NCBIfam" id="TIGR02385">
    <property type="entry name" value="RelE_StbE"/>
    <property type="match status" value="1"/>
</dbReference>
<dbReference type="InterPro" id="IPR007712">
    <property type="entry name" value="RelE/ParE_toxin"/>
</dbReference>
<evidence type="ECO:0000313" key="3">
    <source>
        <dbReference type="EMBL" id="MBO8439096.1"/>
    </source>
</evidence>
<name>A0A940IE85_9BACT</name>